<dbReference type="SUPFAM" id="SSF159245">
    <property type="entry name" value="AttH-like"/>
    <property type="match status" value="1"/>
</dbReference>
<dbReference type="AlphaFoldDB" id="A0A8H8RQ67"/>
<dbReference type="Pfam" id="PF24137">
    <property type="entry name" value="DA_N"/>
    <property type="match status" value="1"/>
</dbReference>
<dbReference type="Pfam" id="PF25581">
    <property type="entry name" value="AsqO_C"/>
    <property type="match status" value="1"/>
</dbReference>
<sequence length="381" mass="40723">MASQKWFKRNIFLLSWLLLVLPASSLIPINVLPKGIPQIKTIPSQAATGDIIANFLSANDNLDGPQLSAINSTSADWWYFDVVSPDLLTSLTITFFTALDSSFPFLPPSSNVDVVGIFYSFPNGTYDVIFIYASAAIVTTDVNGSSGKYVGAGASWSGSSDLSRYEISIDSPENGISGTFTLDTLAPAHYPCGPATAGQNMMVAPHTGWANAMPDAVGTVNFTILGSEMGFEGVAYHDKNWMDQPFQQNVASWYWGHGRLGPYSIVWFDTMGLDGREWVSAYASENGEIVFSSCEASSLSVRPSGGDDQYPPSVTGGDPTGFTIWMDLGDAGALDVNVMIEAVAADGGPGYKRWTGSMEGRVCCGPLMKGGVAVLEQFKLV</sequence>
<reference evidence="4 5" key="1">
    <citation type="submission" date="2018-05" db="EMBL/GenBank/DDBJ databases">
        <title>Genome sequencing and assembly of the regulated plant pathogen Lachnellula willkommii and related sister species for the development of diagnostic species identification markers.</title>
        <authorList>
            <person name="Giroux E."/>
            <person name="Bilodeau G."/>
        </authorList>
    </citation>
    <scope>NUCLEOTIDE SEQUENCE [LARGE SCALE GENOMIC DNA]</scope>
    <source>
        <strain evidence="4 5">CBS 160.35</strain>
    </source>
</reference>
<evidence type="ECO:0000313" key="4">
    <source>
        <dbReference type="EMBL" id="TVY39700.1"/>
    </source>
</evidence>
<evidence type="ECO:0000256" key="1">
    <source>
        <dbReference type="SAM" id="SignalP"/>
    </source>
</evidence>
<accession>A0A8H8RQ67</accession>
<dbReference type="InterPro" id="IPR056402">
    <property type="entry name" value="DA_N"/>
</dbReference>
<feature type="domain" description="AsqO/PenF-like C-terminal" evidence="3">
    <location>
        <begin position="247"/>
        <end position="379"/>
    </location>
</feature>
<name>A0A8H8RQ67_9HELO</name>
<dbReference type="InterPro" id="IPR057722">
    <property type="entry name" value="AsqO/PenF-like_C"/>
</dbReference>
<keyword evidence="1" id="KW-0732">Signal</keyword>
<proteinExistence type="predicted"/>
<dbReference type="Proteomes" id="UP000443090">
    <property type="component" value="Unassembled WGS sequence"/>
</dbReference>
<evidence type="ECO:0000313" key="5">
    <source>
        <dbReference type="Proteomes" id="UP000443090"/>
    </source>
</evidence>
<organism evidence="4 5">
    <name type="scientific">Lachnellula occidentalis</name>
    <dbReference type="NCBI Taxonomy" id="215460"/>
    <lineage>
        <taxon>Eukaryota</taxon>
        <taxon>Fungi</taxon>
        <taxon>Dikarya</taxon>
        <taxon>Ascomycota</taxon>
        <taxon>Pezizomycotina</taxon>
        <taxon>Leotiomycetes</taxon>
        <taxon>Helotiales</taxon>
        <taxon>Lachnaceae</taxon>
        <taxon>Lachnellula</taxon>
    </lineage>
</organism>
<keyword evidence="5" id="KW-1185">Reference proteome</keyword>
<evidence type="ECO:0000259" key="3">
    <source>
        <dbReference type="Pfam" id="PF25581"/>
    </source>
</evidence>
<comment type="caution">
    <text evidence="4">The sequence shown here is derived from an EMBL/GenBank/DDBJ whole genome shotgun (WGS) entry which is preliminary data.</text>
</comment>
<dbReference type="EMBL" id="QGMI01000504">
    <property type="protein sequence ID" value="TVY39700.1"/>
    <property type="molecule type" value="Genomic_DNA"/>
</dbReference>
<feature type="domain" description="Diels-Alderase N-terminal" evidence="2">
    <location>
        <begin position="54"/>
        <end position="241"/>
    </location>
</feature>
<gene>
    <name evidence="4" type="primary">asqI</name>
    <name evidence="4" type="ORF">LOCC1_G005390</name>
</gene>
<protein>
    <submittedName>
        <fullName evidence="4">Tyrosinase family protein</fullName>
    </submittedName>
</protein>
<feature type="signal peptide" evidence="1">
    <location>
        <begin position="1"/>
        <end position="26"/>
    </location>
</feature>
<dbReference type="OrthoDB" id="5344254at2759"/>
<feature type="chain" id="PRO_5034656280" evidence="1">
    <location>
        <begin position="27"/>
        <end position="381"/>
    </location>
</feature>
<evidence type="ECO:0000259" key="2">
    <source>
        <dbReference type="Pfam" id="PF24137"/>
    </source>
</evidence>